<keyword evidence="2" id="KW-0560">Oxidoreductase</keyword>
<keyword evidence="1" id="KW-0500">Molybdenum</keyword>
<proteinExistence type="predicted"/>
<name>A0A437MLU9_9PROT</name>
<evidence type="ECO:0000313" key="4">
    <source>
        <dbReference type="EMBL" id="RVT98644.1"/>
    </source>
</evidence>
<organism evidence="4 5">
    <name type="scientific">Rhodovarius crocodyli</name>
    <dbReference type="NCBI Taxonomy" id="1979269"/>
    <lineage>
        <taxon>Bacteria</taxon>
        <taxon>Pseudomonadati</taxon>
        <taxon>Pseudomonadota</taxon>
        <taxon>Alphaproteobacteria</taxon>
        <taxon>Acetobacterales</taxon>
        <taxon>Roseomonadaceae</taxon>
        <taxon>Rhodovarius</taxon>
    </lineage>
</organism>
<comment type="caution">
    <text evidence="4">The sequence shown here is derived from an EMBL/GenBank/DDBJ whole genome shotgun (WGS) entry which is preliminary data.</text>
</comment>
<dbReference type="OrthoDB" id="9763985at2"/>
<keyword evidence="5" id="KW-1185">Reference proteome</keyword>
<dbReference type="RefSeq" id="WP_127785116.1">
    <property type="nucleotide sequence ID" value="NZ_SACL01000001.1"/>
</dbReference>
<dbReference type="InterPro" id="IPR036856">
    <property type="entry name" value="Ald_Oxase/Xan_DH_a/b_sf"/>
</dbReference>
<dbReference type="SUPFAM" id="SSF56003">
    <property type="entry name" value="Molybdenum cofactor-binding domain"/>
    <property type="match status" value="1"/>
</dbReference>
<evidence type="ECO:0000256" key="1">
    <source>
        <dbReference type="ARBA" id="ARBA00022505"/>
    </source>
</evidence>
<dbReference type="InterPro" id="IPR037165">
    <property type="entry name" value="AldOxase/xan_DH_Mopterin-bd_sf"/>
</dbReference>
<protein>
    <recommendedName>
        <fullName evidence="3">Aldehyde oxidase/xanthine dehydrogenase a/b hammerhead domain-containing protein</fullName>
    </recommendedName>
</protein>
<dbReference type="Proteomes" id="UP000282957">
    <property type="component" value="Unassembled WGS sequence"/>
</dbReference>
<gene>
    <name evidence="4" type="ORF">EOD42_00575</name>
</gene>
<dbReference type="Pfam" id="PF20256">
    <property type="entry name" value="MoCoBD_2"/>
    <property type="match status" value="1"/>
</dbReference>
<accession>A0A437MLU9</accession>
<evidence type="ECO:0000256" key="2">
    <source>
        <dbReference type="ARBA" id="ARBA00023002"/>
    </source>
</evidence>
<dbReference type="InterPro" id="IPR016208">
    <property type="entry name" value="Ald_Oxase/xanthine_DH-like"/>
</dbReference>
<dbReference type="GO" id="GO:0005506">
    <property type="term" value="F:iron ion binding"/>
    <property type="evidence" value="ECO:0007669"/>
    <property type="project" value="InterPro"/>
</dbReference>
<dbReference type="Gene3D" id="3.30.365.10">
    <property type="entry name" value="Aldehyde oxidase/xanthine dehydrogenase, molybdopterin binding domain"/>
    <property type="match status" value="4"/>
</dbReference>
<dbReference type="GO" id="GO:0016491">
    <property type="term" value="F:oxidoreductase activity"/>
    <property type="evidence" value="ECO:0007669"/>
    <property type="project" value="UniProtKB-KW"/>
</dbReference>
<dbReference type="InterPro" id="IPR000674">
    <property type="entry name" value="Ald_Oxase/Xan_DH_a/b"/>
</dbReference>
<dbReference type="EMBL" id="SACL01000001">
    <property type="protein sequence ID" value="RVT98644.1"/>
    <property type="molecule type" value="Genomic_DNA"/>
</dbReference>
<dbReference type="InterPro" id="IPR046867">
    <property type="entry name" value="AldOxase/xan_DH_MoCoBD2"/>
</dbReference>
<dbReference type="SUPFAM" id="SSF54665">
    <property type="entry name" value="CO dehydrogenase molybdoprotein N-domain-like"/>
    <property type="match status" value="1"/>
</dbReference>
<dbReference type="PANTHER" id="PTHR11908:SF132">
    <property type="entry name" value="ALDEHYDE OXIDASE 1-RELATED"/>
    <property type="match status" value="1"/>
</dbReference>
<dbReference type="AlphaFoldDB" id="A0A437MLU9"/>
<dbReference type="Gene3D" id="3.90.1170.50">
    <property type="entry name" value="Aldehyde oxidase/xanthine dehydrogenase, a/b hammerhead"/>
    <property type="match status" value="1"/>
</dbReference>
<feature type="domain" description="Aldehyde oxidase/xanthine dehydrogenase a/b hammerhead" evidence="3">
    <location>
        <begin position="29"/>
        <end position="140"/>
    </location>
</feature>
<dbReference type="Pfam" id="PF02738">
    <property type="entry name" value="MoCoBD_1"/>
    <property type="match status" value="1"/>
</dbReference>
<dbReference type="SMART" id="SM01008">
    <property type="entry name" value="Ald_Xan_dh_C"/>
    <property type="match status" value="1"/>
</dbReference>
<dbReference type="Pfam" id="PF01315">
    <property type="entry name" value="Ald_Xan_dh_C"/>
    <property type="match status" value="1"/>
</dbReference>
<sequence>MDSHHDSNLSNSSQVGQPFTRLEDRRHLAGQGGFVADLRLPGIRDVAFLRSSMAHARLGPIAVPADAPAGAVWTAEAFHGLVKPIRAVLDRPAYRPSDQPVMAEGTVRHVGEIVAAVLADNRALAEDLAERLEPAYDPLPAITDPEQALLPESAPLHPGWADNVYMTMGRTTGDFDAMVARADVHVTRHLRMERVAAMPLETRGCVARFDRGSGVLTLWIATQRPHLIRTMLAEQLTGIEERDIRVIAPDVGGGFGGKSNLYPEEILLAAMAMRLPHPVRWIEDRWEHMVSASHSRQHVQTITAHATKEGELLAVDVRFLVDGGAYAMRTSTPAVEANMASSVLPGPYKFQAYRFEATTVATNKTPVGPFRGVGRPAAVFAMERIMEETAAAIGMDPVEFRLRNMIQPEEHPFTTISGLVYDSGDYPSLLTKAAQSIRAPGKGDAPANIAIGIGFGCYTEQTAHGAQEWHRRGSPFVYGFEAARVRIDPSGGVLVSTGIQSHGQGLETSLAQIAGDVLGVSYDRVRVVHGDTELCPYGMGTVASRSLVMAGGAVEGACQRLAAKIRRIAAHNLDCAADDVLLAGGEAQGPGGSIPLDAVARIAYLELQKLPLDVEPALDILYCYRPPVETGAYSSGVHAAKVAVDLDSGHVKILDFVVAEDCGRVINPLIVDGQIAGGVAQGIGQALLEEFQYDDQGQPTKVTLADYLVPGAPELVNVRIIHQETLSPFTVHGAKGLGEGGAIGPPAAVANAVSDALRQFGVDVRRVPIRPEDLWEALRP</sequence>
<evidence type="ECO:0000259" key="3">
    <source>
        <dbReference type="SMART" id="SM01008"/>
    </source>
</evidence>
<dbReference type="InterPro" id="IPR008274">
    <property type="entry name" value="AldOxase/xan_DH_MoCoBD1"/>
</dbReference>
<reference evidence="4 5" key="1">
    <citation type="submission" date="2019-01" db="EMBL/GenBank/DDBJ databases">
        <authorList>
            <person name="Chen W.-M."/>
        </authorList>
    </citation>
    <scope>NUCLEOTIDE SEQUENCE [LARGE SCALE GENOMIC DNA]</scope>
    <source>
        <strain evidence="4 5">CCP-6</strain>
    </source>
</reference>
<evidence type="ECO:0000313" key="5">
    <source>
        <dbReference type="Proteomes" id="UP000282957"/>
    </source>
</evidence>
<dbReference type="PANTHER" id="PTHR11908">
    <property type="entry name" value="XANTHINE DEHYDROGENASE"/>
    <property type="match status" value="1"/>
</dbReference>